<keyword evidence="2" id="KW-1185">Reference proteome</keyword>
<feature type="non-terminal residue" evidence="1">
    <location>
        <position position="93"/>
    </location>
</feature>
<organism evidence="1 2">
    <name type="scientific">Datura stramonium</name>
    <name type="common">Jimsonweed</name>
    <name type="synonym">Common thornapple</name>
    <dbReference type="NCBI Taxonomy" id="4076"/>
    <lineage>
        <taxon>Eukaryota</taxon>
        <taxon>Viridiplantae</taxon>
        <taxon>Streptophyta</taxon>
        <taxon>Embryophyta</taxon>
        <taxon>Tracheophyta</taxon>
        <taxon>Spermatophyta</taxon>
        <taxon>Magnoliopsida</taxon>
        <taxon>eudicotyledons</taxon>
        <taxon>Gunneridae</taxon>
        <taxon>Pentapetalae</taxon>
        <taxon>asterids</taxon>
        <taxon>lamiids</taxon>
        <taxon>Solanales</taxon>
        <taxon>Solanaceae</taxon>
        <taxon>Solanoideae</taxon>
        <taxon>Datureae</taxon>
        <taxon>Datura</taxon>
    </lineage>
</organism>
<reference evidence="1 2" key="1">
    <citation type="journal article" date="2021" name="BMC Genomics">
        <title>Datura genome reveals duplications of psychoactive alkaloid biosynthetic genes and high mutation rate following tissue culture.</title>
        <authorList>
            <person name="Rajewski A."/>
            <person name="Carter-House D."/>
            <person name="Stajich J."/>
            <person name="Litt A."/>
        </authorList>
    </citation>
    <scope>NUCLEOTIDE SEQUENCE [LARGE SCALE GENOMIC DNA]</scope>
    <source>
        <strain evidence="1">AR-01</strain>
    </source>
</reference>
<comment type="caution">
    <text evidence="1">The sequence shown here is derived from an EMBL/GenBank/DDBJ whole genome shotgun (WGS) entry which is preliminary data.</text>
</comment>
<evidence type="ECO:0000313" key="2">
    <source>
        <dbReference type="Proteomes" id="UP000823775"/>
    </source>
</evidence>
<dbReference type="EMBL" id="JACEIK010005211">
    <property type="protein sequence ID" value="MCE0480976.1"/>
    <property type="molecule type" value="Genomic_DNA"/>
</dbReference>
<accession>A0ABS8VK97</accession>
<proteinExistence type="predicted"/>
<feature type="non-terminal residue" evidence="1">
    <location>
        <position position="1"/>
    </location>
</feature>
<evidence type="ECO:0000313" key="1">
    <source>
        <dbReference type="EMBL" id="MCE0480976.1"/>
    </source>
</evidence>
<name>A0ABS8VK97_DATST</name>
<protein>
    <submittedName>
        <fullName evidence="1">Uncharacterized protein</fullName>
    </submittedName>
</protein>
<dbReference type="Proteomes" id="UP000823775">
    <property type="component" value="Unassembled WGS sequence"/>
</dbReference>
<sequence length="93" mass="10281">APCHIQCIVSGHDRRASTNSRVEIEREANALPWKIKGCKPGPRALSKPCSQAIFSSLNVDLESLSQQPSTTDVEFKGVIHMLIRLVIAQSQRE</sequence>
<gene>
    <name evidence="1" type="ORF">HAX54_038297</name>
</gene>